<dbReference type="RefSeq" id="WP_098735914.1">
    <property type="nucleotide sequence ID" value="NZ_PDKW01000039.1"/>
</dbReference>
<keyword evidence="5 8" id="KW-0227">DNA damage</keyword>
<comment type="catalytic activity">
    <reaction evidence="1 8">
        <text>a 4-O-methyl-thymidine in DNA + L-cysteinyl-[protein] = a thymidine in DNA + S-methyl-L-cysteinyl-[protein]</text>
        <dbReference type="Rhea" id="RHEA:53428"/>
        <dbReference type="Rhea" id="RHEA-COMP:10131"/>
        <dbReference type="Rhea" id="RHEA-COMP:10132"/>
        <dbReference type="Rhea" id="RHEA-COMP:13555"/>
        <dbReference type="Rhea" id="RHEA-COMP:13556"/>
        <dbReference type="ChEBI" id="CHEBI:29950"/>
        <dbReference type="ChEBI" id="CHEBI:82612"/>
        <dbReference type="ChEBI" id="CHEBI:137386"/>
        <dbReference type="ChEBI" id="CHEBI:137387"/>
        <dbReference type="EC" id="2.1.1.63"/>
    </reaction>
</comment>
<evidence type="ECO:0000313" key="12">
    <source>
        <dbReference type="Proteomes" id="UP000225379"/>
    </source>
</evidence>
<dbReference type="NCBIfam" id="TIGR00589">
    <property type="entry name" value="ogt"/>
    <property type="match status" value="1"/>
</dbReference>
<evidence type="ECO:0000256" key="3">
    <source>
        <dbReference type="ARBA" id="ARBA00022603"/>
    </source>
</evidence>
<dbReference type="Pfam" id="PF02870">
    <property type="entry name" value="Methyltransf_1N"/>
    <property type="match status" value="1"/>
</dbReference>
<comment type="caution">
    <text evidence="11">The sequence shown here is derived from an EMBL/GenBank/DDBJ whole genome shotgun (WGS) entry which is preliminary data.</text>
</comment>
<dbReference type="GO" id="GO:0005737">
    <property type="term" value="C:cytoplasm"/>
    <property type="evidence" value="ECO:0007669"/>
    <property type="project" value="UniProtKB-SubCell"/>
</dbReference>
<dbReference type="InterPro" id="IPR008332">
    <property type="entry name" value="MethylG_MeTrfase_N"/>
</dbReference>
<dbReference type="NCBIfam" id="NF007626">
    <property type="entry name" value="PRK10286.1"/>
    <property type="match status" value="1"/>
</dbReference>
<proteinExistence type="inferred from homology"/>
<dbReference type="Pfam" id="PF01035">
    <property type="entry name" value="DNA_binding_1"/>
    <property type="match status" value="1"/>
</dbReference>
<dbReference type="InterPro" id="IPR001497">
    <property type="entry name" value="MethylDNA_cys_MeTrfase_AS"/>
</dbReference>
<keyword evidence="3 8" id="KW-0489">Methyltransferase</keyword>
<evidence type="ECO:0000259" key="9">
    <source>
        <dbReference type="Pfam" id="PF01035"/>
    </source>
</evidence>
<protein>
    <recommendedName>
        <fullName evidence="8">Methylated-DNA--protein-cysteine methyltransferase</fullName>
        <ecNumber evidence="8">2.1.1.63</ecNumber>
    </recommendedName>
    <alternativeName>
        <fullName evidence="8">6-O-methylguanine-DNA methyltransferase</fullName>
        <shortName evidence="8">MGMT</shortName>
    </alternativeName>
    <alternativeName>
        <fullName evidence="8">O-6-methylguanine-DNA-alkyltransferase</fullName>
    </alternativeName>
</protein>
<dbReference type="FunFam" id="1.10.10.10:FF:000337">
    <property type="entry name" value="Methylated-DNA--protein-cysteine methyltransferase"/>
    <property type="match status" value="1"/>
</dbReference>
<dbReference type="GO" id="GO:0006307">
    <property type="term" value="P:DNA alkylation repair"/>
    <property type="evidence" value="ECO:0007669"/>
    <property type="project" value="UniProtKB-UniRule"/>
</dbReference>
<dbReference type="InterPro" id="IPR036388">
    <property type="entry name" value="WH-like_DNA-bd_sf"/>
</dbReference>
<dbReference type="PANTHER" id="PTHR10815:SF5">
    <property type="entry name" value="METHYLATED-DNA--PROTEIN-CYSTEINE METHYLTRANSFERASE"/>
    <property type="match status" value="1"/>
</dbReference>
<dbReference type="SUPFAM" id="SSF53155">
    <property type="entry name" value="Methylated DNA-protein cysteine methyltransferase domain"/>
    <property type="match status" value="1"/>
</dbReference>
<comment type="subcellular location">
    <subcellularLocation>
        <location evidence="8">Cytoplasm</location>
    </subcellularLocation>
</comment>
<dbReference type="HAMAP" id="MF_00772">
    <property type="entry name" value="OGT"/>
    <property type="match status" value="1"/>
</dbReference>
<name>A0A2B8BJM7_9PROT</name>
<dbReference type="GO" id="GO:0032259">
    <property type="term" value="P:methylation"/>
    <property type="evidence" value="ECO:0007669"/>
    <property type="project" value="UniProtKB-KW"/>
</dbReference>
<feature type="active site" description="Nucleophile; methyl group acceptor" evidence="8">
    <location>
        <position position="141"/>
    </location>
</feature>
<comment type="similarity">
    <text evidence="8">Belongs to the MGMT family.</text>
</comment>
<dbReference type="InterPro" id="IPR036631">
    <property type="entry name" value="MGMT_N_sf"/>
</dbReference>
<evidence type="ECO:0000313" key="11">
    <source>
        <dbReference type="EMBL" id="PGH57929.1"/>
    </source>
</evidence>
<dbReference type="InterPro" id="IPR023546">
    <property type="entry name" value="MGMT"/>
</dbReference>
<dbReference type="PROSITE" id="PS00374">
    <property type="entry name" value="MGMT"/>
    <property type="match status" value="1"/>
</dbReference>
<keyword evidence="12" id="KW-1185">Reference proteome</keyword>
<evidence type="ECO:0000256" key="7">
    <source>
        <dbReference type="ARBA" id="ARBA00049348"/>
    </source>
</evidence>
<dbReference type="InterPro" id="IPR036217">
    <property type="entry name" value="MethylDNA_cys_MeTrfase_DNAb"/>
</dbReference>
<comment type="miscellaneous">
    <text evidence="8">This enzyme catalyzes only one turnover and therefore is not strictly catalytic. According to one definition, an enzyme is a biocatalyst that acts repeatedly and over many reaction cycles.</text>
</comment>
<dbReference type="SUPFAM" id="SSF46767">
    <property type="entry name" value="Methylated DNA-protein cysteine methyltransferase, C-terminal domain"/>
    <property type="match status" value="1"/>
</dbReference>
<evidence type="ECO:0000259" key="10">
    <source>
        <dbReference type="Pfam" id="PF02870"/>
    </source>
</evidence>
<dbReference type="PANTHER" id="PTHR10815">
    <property type="entry name" value="METHYLATED-DNA--PROTEIN-CYSTEINE METHYLTRANSFERASE"/>
    <property type="match status" value="1"/>
</dbReference>
<organism evidence="11 12">
    <name type="scientific">Azospirillum palustre</name>
    <dbReference type="NCBI Taxonomy" id="2044885"/>
    <lineage>
        <taxon>Bacteria</taxon>
        <taxon>Pseudomonadati</taxon>
        <taxon>Pseudomonadota</taxon>
        <taxon>Alphaproteobacteria</taxon>
        <taxon>Rhodospirillales</taxon>
        <taxon>Azospirillaceae</taxon>
        <taxon>Azospirillum</taxon>
    </lineage>
</organism>
<dbReference type="GO" id="GO:0003908">
    <property type="term" value="F:methylated-DNA-[protein]-cysteine S-methyltransferase activity"/>
    <property type="evidence" value="ECO:0007669"/>
    <property type="project" value="UniProtKB-UniRule"/>
</dbReference>
<dbReference type="InterPro" id="IPR014048">
    <property type="entry name" value="MethylDNA_cys_MeTrfase_DNA-bd"/>
</dbReference>
<comment type="function">
    <text evidence="8">Involved in the cellular defense against the biological effects of O6-methylguanine (O6-MeG) and O4-methylthymine (O4-MeT) in DNA. Repairs the methylated nucleobase in DNA by stoichiometrically transferring the methyl group to a cysteine residue in the enzyme. This is a suicide reaction: the enzyme is irreversibly inactivated.</text>
</comment>
<feature type="domain" description="Methylguanine DNA methyltransferase ribonuclease-like" evidence="10">
    <location>
        <begin position="13"/>
        <end position="85"/>
    </location>
</feature>
<dbReference type="EMBL" id="PDKW01000039">
    <property type="protein sequence ID" value="PGH57929.1"/>
    <property type="molecule type" value="Genomic_DNA"/>
</dbReference>
<keyword evidence="4 8" id="KW-0808">Transferase</keyword>
<reference evidence="12" key="1">
    <citation type="submission" date="2017-10" db="EMBL/GenBank/DDBJ databases">
        <authorList>
            <person name="Kravchenko I.K."/>
            <person name="Grouzdev D.S."/>
        </authorList>
    </citation>
    <scope>NUCLEOTIDE SEQUENCE [LARGE SCALE GENOMIC DNA]</scope>
    <source>
        <strain evidence="12">B2</strain>
    </source>
</reference>
<dbReference type="OrthoDB" id="9802228at2"/>
<evidence type="ECO:0000256" key="4">
    <source>
        <dbReference type="ARBA" id="ARBA00022679"/>
    </source>
</evidence>
<keyword evidence="6 8" id="KW-0234">DNA repair</keyword>
<evidence type="ECO:0000256" key="5">
    <source>
        <dbReference type="ARBA" id="ARBA00022763"/>
    </source>
</evidence>
<dbReference type="EC" id="2.1.1.63" evidence="8"/>
<keyword evidence="2 8" id="KW-0963">Cytoplasm</keyword>
<evidence type="ECO:0000256" key="1">
    <source>
        <dbReference type="ARBA" id="ARBA00001286"/>
    </source>
</evidence>
<dbReference type="CDD" id="cd06445">
    <property type="entry name" value="ATase"/>
    <property type="match status" value="1"/>
</dbReference>
<dbReference type="Proteomes" id="UP000225379">
    <property type="component" value="Unassembled WGS sequence"/>
</dbReference>
<evidence type="ECO:0000256" key="8">
    <source>
        <dbReference type="HAMAP-Rule" id="MF_00772"/>
    </source>
</evidence>
<evidence type="ECO:0000256" key="2">
    <source>
        <dbReference type="ARBA" id="ARBA00022490"/>
    </source>
</evidence>
<gene>
    <name evidence="11" type="ORF">CRT60_08165</name>
</gene>
<feature type="domain" description="Methylated-DNA-[protein]-cysteine S-methyltransferase DNA binding" evidence="9">
    <location>
        <begin position="90"/>
        <end position="169"/>
    </location>
</feature>
<sequence length="178" mass="18869">MSAFSSLLIDRTATPIGELIVVADGDGTLRAIDWTDHEDRLHRLLRLHHPGGYELRPAGDPGGLTRAMDAYFAGELAVIDQLPVRTGGTPFQRAVWAALRGIPCGRTITYRDLAALAGRPAAVRAAGHANGANPVGIVVPCHRVIGSDGTLTGYGGGVERKRWLLTHERAAANPPSRG</sequence>
<comment type="catalytic activity">
    <reaction evidence="7 8">
        <text>a 6-O-methyl-2'-deoxyguanosine in DNA + L-cysteinyl-[protein] = S-methyl-L-cysteinyl-[protein] + a 2'-deoxyguanosine in DNA</text>
        <dbReference type="Rhea" id="RHEA:24000"/>
        <dbReference type="Rhea" id="RHEA-COMP:10131"/>
        <dbReference type="Rhea" id="RHEA-COMP:10132"/>
        <dbReference type="Rhea" id="RHEA-COMP:11367"/>
        <dbReference type="Rhea" id="RHEA-COMP:11368"/>
        <dbReference type="ChEBI" id="CHEBI:29950"/>
        <dbReference type="ChEBI" id="CHEBI:82612"/>
        <dbReference type="ChEBI" id="CHEBI:85445"/>
        <dbReference type="ChEBI" id="CHEBI:85448"/>
        <dbReference type="EC" id="2.1.1.63"/>
    </reaction>
</comment>
<dbReference type="Gene3D" id="1.10.10.10">
    <property type="entry name" value="Winged helix-like DNA-binding domain superfamily/Winged helix DNA-binding domain"/>
    <property type="match status" value="1"/>
</dbReference>
<evidence type="ECO:0000256" key="6">
    <source>
        <dbReference type="ARBA" id="ARBA00023204"/>
    </source>
</evidence>
<accession>A0A2B8BJM7</accession>
<dbReference type="AlphaFoldDB" id="A0A2B8BJM7"/>